<accession>A0A401RTQ8</accession>
<organism evidence="2 3">
    <name type="scientific">Chiloscyllium punctatum</name>
    <name type="common">Brownbanded bambooshark</name>
    <name type="synonym">Hemiscyllium punctatum</name>
    <dbReference type="NCBI Taxonomy" id="137246"/>
    <lineage>
        <taxon>Eukaryota</taxon>
        <taxon>Metazoa</taxon>
        <taxon>Chordata</taxon>
        <taxon>Craniata</taxon>
        <taxon>Vertebrata</taxon>
        <taxon>Chondrichthyes</taxon>
        <taxon>Elasmobranchii</taxon>
        <taxon>Galeomorphii</taxon>
        <taxon>Galeoidea</taxon>
        <taxon>Orectolobiformes</taxon>
        <taxon>Hemiscylliidae</taxon>
        <taxon>Chiloscyllium</taxon>
    </lineage>
</organism>
<dbReference type="Proteomes" id="UP000287033">
    <property type="component" value="Unassembled WGS sequence"/>
</dbReference>
<dbReference type="AlphaFoldDB" id="A0A401RTQ8"/>
<dbReference type="EMBL" id="BEZZ01002286">
    <property type="protein sequence ID" value="GCC21533.1"/>
    <property type="molecule type" value="Genomic_DNA"/>
</dbReference>
<keyword evidence="3" id="KW-1185">Reference proteome</keyword>
<feature type="region of interest" description="Disordered" evidence="1">
    <location>
        <begin position="35"/>
        <end position="54"/>
    </location>
</feature>
<sequence>MLANACRGLKGRVSSSGRGSLPWCLTGTSWEKEFPPVSDHERSADLLPGFPKGSGKHDLPHFRLEYSDNIKKEAISGTVSPKGTKKIEEYGDSLGEA</sequence>
<evidence type="ECO:0000256" key="1">
    <source>
        <dbReference type="SAM" id="MobiDB-lite"/>
    </source>
</evidence>
<proteinExistence type="predicted"/>
<name>A0A401RTQ8_CHIPU</name>
<comment type="caution">
    <text evidence="2">The sequence shown here is derived from an EMBL/GenBank/DDBJ whole genome shotgun (WGS) entry which is preliminary data.</text>
</comment>
<gene>
    <name evidence="2" type="ORF">chiPu_0020005</name>
</gene>
<reference evidence="2 3" key="1">
    <citation type="journal article" date="2018" name="Nat. Ecol. Evol.">
        <title>Shark genomes provide insights into elasmobranch evolution and the origin of vertebrates.</title>
        <authorList>
            <person name="Hara Y"/>
            <person name="Yamaguchi K"/>
            <person name="Onimaru K"/>
            <person name="Kadota M"/>
            <person name="Koyanagi M"/>
            <person name="Keeley SD"/>
            <person name="Tatsumi K"/>
            <person name="Tanaka K"/>
            <person name="Motone F"/>
            <person name="Kageyama Y"/>
            <person name="Nozu R"/>
            <person name="Adachi N"/>
            <person name="Nishimura O"/>
            <person name="Nakagawa R"/>
            <person name="Tanegashima C"/>
            <person name="Kiyatake I"/>
            <person name="Matsumoto R"/>
            <person name="Murakumo K"/>
            <person name="Nishida K"/>
            <person name="Terakita A"/>
            <person name="Kuratani S"/>
            <person name="Sato K"/>
            <person name="Hyodo S Kuraku.S."/>
        </authorList>
    </citation>
    <scope>NUCLEOTIDE SEQUENCE [LARGE SCALE GENOMIC DNA]</scope>
</reference>
<evidence type="ECO:0000313" key="2">
    <source>
        <dbReference type="EMBL" id="GCC21533.1"/>
    </source>
</evidence>
<protein>
    <submittedName>
        <fullName evidence="2">Uncharacterized protein</fullName>
    </submittedName>
</protein>
<feature type="compositionally biased region" description="Basic and acidic residues" evidence="1">
    <location>
        <begin position="35"/>
        <end position="44"/>
    </location>
</feature>
<evidence type="ECO:0000313" key="3">
    <source>
        <dbReference type="Proteomes" id="UP000287033"/>
    </source>
</evidence>
<feature type="region of interest" description="Disordered" evidence="1">
    <location>
        <begin position="77"/>
        <end position="97"/>
    </location>
</feature>